<feature type="region of interest" description="Disordered" evidence="1">
    <location>
        <begin position="1"/>
        <end position="27"/>
    </location>
</feature>
<keyword evidence="3" id="KW-1185">Reference proteome</keyword>
<dbReference type="EMBL" id="HF935309">
    <property type="protein sequence ID" value="CCX29645.1"/>
    <property type="molecule type" value="Genomic_DNA"/>
</dbReference>
<accession>U4LJT8</accession>
<dbReference type="AlphaFoldDB" id="U4LJT8"/>
<dbReference type="Proteomes" id="UP000018144">
    <property type="component" value="Unassembled WGS sequence"/>
</dbReference>
<evidence type="ECO:0000256" key="1">
    <source>
        <dbReference type="SAM" id="MobiDB-lite"/>
    </source>
</evidence>
<proteinExistence type="predicted"/>
<gene>
    <name evidence="2" type="ORF">PCON_06306</name>
</gene>
<name>U4LJT8_PYROM</name>
<reference evidence="2 3" key="1">
    <citation type="journal article" date="2013" name="PLoS Genet.">
        <title>The genome and development-dependent transcriptomes of Pyronema confluens: a window into fungal evolution.</title>
        <authorList>
            <person name="Traeger S."/>
            <person name="Altegoer F."/>
            <person name="Freitag M."/>
            <person name="Gabaldon T."/>
            <person name="Kempken F."/>
            <person name="Kumar A."/>
            <person name="Marcet-Houben M."/>
            <person name="Poggeler S."/>
            <person name="Stajich J.E."/>
            <person name="Nowrousian M."/>
        </authorList>
    </citation>
    <scope>NUCLEOTIDE SEQUENCE [LARGE SCALE GENOMIC DNA]</scope>
    <source>
        <strain evidence="3">CBS 100304</strain>
        <tissue evidence="2">Vegetative mycelium</tissue>
    </source>
</reference>
<evidence type="ECO:0000313" key="3">
    <source>
        <dbReference type="Proteomes" id="UP000018144"/>
    </source>
</evidence>
<evidence type="ECO:0000313" key="2">
    <source>
        <dbReference type="EMBL" id="CCX29645.1"/>
    </source>
</evidence>
<protein>
    <submittedName>
        <fullName evidence="2">Uncharacterized protein</fullName>
    </submittedName>
</protein>
<organism evidence="2 3">
    <name type="scientific">Pyronema omphalodes (strain CBS 100304)</name>
    <name type="common">Pyronema confluens</name>
    <dbReference type="NCBI Taxonomy" id="1076935"/>
    <lineage>
        <taxon>Eukaryota</taxon>
        <taxon>Fungi</taxon>
        <taxon>Dikarya</taxon>
        <taxon>Ascomycota</taxon>
        <taxon>Pezizomycotina</taxon>
        <taxon>Pezizomycetes</taxon>
        <taxon>Pezizales</taxon>
        <taxon>Pyronemataceae</taxon>
        <taxon>Pyronema</taxon>
    </lineage>
</organism>
<sequence length="197" mass="22391">MNDPPKSADDVSESVGSLLPHSKGPRSKVKVPLEWGFTVRLHPSEECPSSLIFRVFFFQQKASFLFCLPATTRNRWIGCTLSITRDTKPIIATESAHETYTLSTYRSKATKRLTKALLSPIFFHRLFSPRCINWCSSFDGSLAKEKELTILTLRKPLKLKTELPRCRRGERKYLGVSYSTCLSTPVENTLEDSAMLR</sequence>